<dbReference type="InterPro" id="IPR014262">
    <property type="entry name" value="HAF_rpt"/>
</dbReference>
<evidence type="ECO:0000313" key="2">
    <source>
        <dbReference type="Proteomes" id="UP001576774"/>
    </source>
</evidence>
<name>A0ABV4X6Z5_9CYAN</name>
<accession>A0ABV4X6Z5</accession>
<dbReference type="NCBIfam" id="TIGR02913">
    <property type="entry name" value="HAF_rpt"/>
    <property type="match status" value="1"/>
</dbReference>
<evidence type="ECO:0000313" key="1">
    <source>
        <dbReference type="EMBL" id="MFB2878530.1"/>
    </source>
</evidence>
<protein>
    <recommendedName>
        <fullName evidence="3">PEP-CTERM sorting domain-containing protein</fullName>
    </recommendedName>
</protein>
<dbReference type="RefSeq" id="WP_413271601.1">
    <property type="nucleotide sequence ID" value="NZ_JBHFNQ010000126.1"/>
</dbReference>
<organism evidence="1 2">
    <name type="scientific">Floridaenema aerugineum BLCC-F46</name>
    <dbReference type="NCBI Taxonomy" id="3153654"/>
    <lineage>
        <taxon>Bacteria</taxon>
        <taxon>Bacillati</taxon>
        <taxon>Cyanobacteriota</taxon>
        <taxon>Cyanophyceae</taxon>
        <taxon>Oscillatoriophycideae</taxon>
        <taxon>Aerosakkonematales</taxon>
        <taxon>Aerosakkonemataceae</taxon>
        <taxon>Floridanema</taxon>
        <taxon>Floridanema aerugineum</taxon>
    </lineage>
</organism>
<evidence type="ECO:0008006" key="3">
    <source>
        <dbReference type="Google" id="ProtNLM"/>
    </source>
</evidence>
<reference evidence="1 2" key="1">
    <citation type="submission" date="2024-09" db="EMBL/GenBank/DDBJ databases">
        <title>Floridaenema gen nov. (Aerosakkonemataceae, Aerosakkonematales ord. nov., Cyanobacteria) from benthic tropical and subtropical fresh waters, with the description of four new species.</title>
        <authorList>
            <person name="Moretto J.A."/>
            <person name="Berthold D.E."/>
            <person name="Lefler F.W."/>
            <person name="Huang I.-S."/>
            <person name="Laughinghouse H. IV."/>
        </authorList>
    </citation>
    <scope>NUCLEOTIDE SEQUENCE [LARGE SCALE GENOMIC DNA]</scope>
    <source>
        <strain evidence="1 2">BLCC-F46</strain>
    </source>
</reference>
<dbReference type="EMBL" id="JBHFNQ010000126">
    <property type="protein sequence ID" value="MFB2878530.1"/>
    <property type="molecule type" value="Genomic_DNA"/>
</dbReference>
<gene>
    <name evidence="1" type="ORF">ACE1CC_16890</name>
</gene>
<sequence length="411" mass="44828">MLTLKNLSLTTASSTLIFFATTLPSAAVSFYSITELPFRPSDINDNGQIVGENYLWTNGNITDFHQLIGQPDFYKLIYDLANITEQITGNDYSSLIPSISKNPRSIQLTAINNQGKIVGYWGDSIIGEQPFIADDTDIKKINEPYLIPNDINDNGQMALVKLPVPQWLRYGATGLFRDVDGTLTNLFSARAILGMALNNSGQVIGNGGGAGVRHSWFYDNGQAKLLFPTEVLRENTFHIPLTVSSINDRGQIVGFGNLVSEPQDLYSPPIHGLLWNNPEQDPVGTDLGSFGGSYSQANSINNLGQIVGASGTNSRLTSAVIWEENSIYDLNNLIDNNLGWELTSALKINNKGQIIGSGNLNGQSGYFLLTPTSKSVPESSSAFSLLSFAAFGIGWQIKRQRNQKKTDHLIS</sequence>
<proteinExistence type="predicted"/>
<comment type="caution">
    <text evidence="1">The sequence shown here is derived from an EMBL/GenBank/DDBJ whole genome shotgun (WGS) entry which is preliminary data.</text>
</comment>
<keyword evidence="2" id="KW-1185">Reference proteome</keyword>
<dbReference type="Proteomes" id="UP001576774">
    <property type="component" value="Unassembled WGS sequence"/>
</dbReference>